<dbReference type="RefSeq" id="WP_338449629.1">
    <property type="nucleotide sequence ID" value="NZ_CP137640.1"/>
</dbReference>
<keyword evidence="3" id="KW-1185">Reference proteome</keyword>
<dbReference type="Proteomes" id="UP001357223">
    <property type="component" value="Chromosome"/>
</dbReference>
<keyword evidence="1" id="KW-0472">Membrane</keyword>
<gene>
    <name evidence="2" type="ORF">R4Z09_26215</name>
</gene>
<dbReference type="EMBL" id="CP137640">
    <property type="protein sequence ID" value="WVX80698.1"/>
    <property type="molecule type" value="Genomic_DNA"/>
</dbReference>
<feature type="transmembrane region" description="Helical" evidence="1">
    <location>
        <begin position="12"/>
        <end position="35"/>
    </location>
</feature>
<sequence length="252" mass="28914">MKLDKESKWKIIVWILIAPIVVNILMFLPSFGTSFGEPLDWLGFFGNYSGGIIGGIVAYIIASGQIKVQNKENEKNNIESSRSYIILEEFIGPVNLNGVVTHYNSKILSNKYYDEIQKDPNSKGMNIPFYKIHHSGLPEIILDCEITAYLFGEKDDIENTLSPYIIKSHISVLEKNTELFIPIAKVGSNYVYPKKVTVIYSTIHKERIQYTYDVDNQLQTHNLMNKLGQKEKELYKVDIQGENWIYPAKIKQ</sequence>
<evidence type="ECO:0000256" key="1">
    <source>
        <dbReference type="SAM" id="Phobius"/>
    </source>
</evidence>
<name>A0ABZ2CB35_9BACI</name>
<keyword evidence="1" id="KW-1133">Transmembrane helix</keyword>
<evidence type="ECO:0000313" key="2">
    <source>
        <dbReference type="EMBL" id="WVX80698.1"/>
    </source>
</evidence>
<accession>A0ABZ2CB35</accession>
<feature type="transmembrane region" description="Helical" evidence="1">
    <location>
        <begin position="41"/>
        <end position="62"/>
    </location>
</feature>
<reference evidence="2 3" key="1">
    <citation type="submission" date="2023-10" db="EMBL/GenBank/DDBJ databases">
        <title>Niallia locisalis sp.nov. isolated from a salt pond sample.</title>
        <authorList>
            <person name="Li X.-J."/>
            <person name="Dong L."/>
        </authorList>
    </citation>
    <scope>NUCLEOTIDE SEQUENCE [LARGE SCALE GENOMIC DNA]</scope>
    <source>
        <strain evidence="2 3">DSM 29761</strain>
    </source>
</reference>
<organism evidence="2 3">
    <name type="scientific">Niallia oryzisoli</name>
    <dbReference type="NCBI Taxonomy" id="1737571"/>
    <lineage>
        <taxon>Bacteria</taxon>
        <taxon>Bacillati</taxon>
        <taxon>Bacillota</taxon>
        <taxon>Bacilli</taxon>
        <taxon>Bacillales</taxon>
        <taxon>Bacillaceae</taxon>
        <taxon>Niallia</taxon>
    </lineage>
</organism>
<evidence type="ECO:0000313" key="3">
    <source>
        <dbReference type="Proteomes" id="UP001357223"/>
    </source>
</evidence>
<proteinExistence type="predicted"/>
<protein>
    <submittedName>
        <fullName evidence="2">Uncharacterized protein</fullName>
    </submittedName>
</protein>
<keyword evidence="1" id="KW-0812">Transmembrane</keyword>